<name>A0A2P2NMH4_RHIMU</name>
<proteinExistence type="predicted"/>
<protein>
    <submittedName>
        <fullName evidence="1">Uncharacterized protein</fullName>
    </submittedName>
</protein>
<accession>A0A2P2NMH4</accession>
<organism evidence="1">
    <name type="scientific">Rhizophora mucronata</name>
    <name type="common">Asiatic mangrove</name>
    <dbReference type="NCBI Taxonomy" id="61149"/>
    <lineage>
        <taxon>Eukaryota</taxon>
        <taxon>Viridiplantae</taxon>
        <taxon>Streptophyta</taxon>
        <taxon>Embryophyta</taxon>
        <taxon>Tracheophyta</taxon>
        <taxon>Spermatophyta</taxon>
        <taxon>Magnoliopsida</taxon>
        <taxon>eudicotyledons</taxon>
        <taxon>Gunneridae</taxon>
        <taxon>Pentapetalae</taxon>
        <taxon>rosids</taxon>
        <taxon>fabids</taxon>
        <taxon>Malpighiales</taxon>
        <taxon>Rhizophoraceae</taxon>
        <taxon>Rhizophora</taxon>
    </lineage>
</organism>
<dbReference type="AlphaFoldDB" id="A0A2P2NMH4"/>
<evidence type="ECO:0000313" key="1">
    <source>
        <dbReference type="EMBL" id="MBX43708.1"/>
    </source>
</evidence>
<reference evidence="1" key="1">
    <citation type="submission" date="2018-02" db="EMBL/GenBank/DDBJ databases">
        <title>Rhizophora mucronata_Transcriptome.</title>
        <authorList>
            <person name="Meera S.P."/>
            <person name="Sreeshan A."/>
            <person name="Augustine A."/>
        </authorList>
    </citation>
    <scope>NUCLEOTIDE SEQUENCE</scope>
    <source>
        <tissue evidence="1">Leaf</tissue>
    </source>
</reference>
<sequence>MTEGFELSGKVGMKQS</sequence>
<dbReference type="EMBL" id="GGEC01063224">
    <property type="protein sequence ID" value="MBX43708.1"/>
    <property type="molecule type" value="Transcribed_RNA"/>
</dbReference>